<organism evidence="2 3">
    <name type="scientific">Araneus ventricosus</name>
    <name type="common">Orbweaver spider</name>
    <name type="synonym">Epeira ventricosa</name>
    <dbReference type="NCBI Taxonomy" id="182803"/>
    <lineage>
        <taxon>Eukaryota</taxon>
        <taxon>Metazoa</taxon>
        <taxon>Ecdysozoa</taxon>
        <taxon>Arthropoda</taxon>
        <taxon>Chelicerata</taxon>
        <taxon>Arachnida</taxon>
        <taxon>Araneae</taxon>
        <taxon>Araneomorphae</taxon>
        <taxon>Entelegynae</taxon>
        <taxon>Araneoidea</taxon>
        <taxon>Araneidae</taxon>
        <taxon>Araneus</taxon>
    </lineage>
</organism>
<feature type="transmembrane region" description="Helical" evidence="1">
    <location>
        <begin position="167"/>
        <end position="186"/>
    </location>
</feature>
<gene>
    <name evidence="2" type="ORF">AVEN_133028_1</name>
</gene>
<accession>A0A4Y2NDI1</accession>
<dbReference type="AlphaFoldDB" id="A0A4Y2NDI1"/>
<feature type="transmembrane region" description="Helical" evidence="1">
    <location>
        <begin position="29"/>
        <end position="49"/>
    </location>
</feature>
<name>A0A4Y2NDI1_ARAVE</name>
<protein>
    <recommendedName>
        <fullName evidence="4">Gustatory receptor</fullName>
    </recommendedName>
</protein>
<keyword evidence="1" id="KW-0812">Transmembrane</keyword>
<keyword evidence="1" id="KW-1133">Transmembrane helix</keyword>
<evidence type="ECO:0008006" key="4">
    <source>
        <dbReference type="Google" id="ProtNLM"/>
    </source>
</evidence>
<dbReference type="Proteomes" id="UP000499080">
    <property type="component" value="Unassembled WGS sequence"/>
</dbReference>
<feature type="transmembrane region" description="Helical" evidence="1">
    <location>
        <begin position="340"/>
        <end position="359"/>
    </location>
</feature>
<comment type="caution">
    <text evidence="2">The sequence shown here is derived from an EMBL/GenBank/DDBJ whole genome shotgun (WGS) entry which is preliminary data.</text>
</comment>
<sequence>MEDLMIKIFWWFGFANHPNGRNDKCKISLLLQFLLVTTFIDNTIMNLMIFNDPMFTWKLVVQYILFLSVSVVIVFVMARKKQELTNLLKLLQMMCPEDLMNKTKAAIYCIFVLPFVYAFSMLTTHEVQGQEYVSKYLSYGFEIENKILKYLVGFYKLFTFYLLHPTLANLITVVYSTSCCLCCRFLNILTSELEMISPDRFTLKAEMEILKKRHHIFDMLEIIETSLSTASFLTCTANFLACLSNLSQLLMYLPGNKTLTILGVSFISGSAVVSTASIFLNAGQIPIEMEKFSRLMRRRIQQRSFLGLDSLKVRSERSVVDEQVVVLSGCDLIYYRKSTLLSLLGTILTYGLLILSIEFQTTFSKRTVT</sequence>
<feature type="transmembrane region" description="Helical" evidence="1">
    <location>
        <begin position="222"/>
        <end position="241"/>
    </location>
</feature>
<evidence type="ECO:0000313" key="2">
    <source>
        <dbReference type="EMBL" id="GBN37341.1"/>
    </source>
</evidence>
<keyword evidence="3" id="KW-1185">Reference proteome</keyword>
<reference evidence="2 3" key="1">
    <citation type="journal article" date="2019" name="Sci. Rep.">
        <title>Orb-weaving spider Araneus ventricosus genome elucidates the spidroin gene catalogue.</title>
        <authorList>
            <person name="Kono N."/>
            <person name="Nakamura H."/>
            <person name="Ohtoshi R."/>
            <person name="Moran D.A.P."/>
            <person name="Shinohara A."/>
            <person name="Yoshida Y."/>
            <person name="Fujiwara M."/>
            <person name="Mori M."/>
            <person name="Tomita M."/>
            <person name="Arakawa K."/>
        </authorList>
    </citation>
    <scope>NUCLEOTIDE SEQUENCE [LARGE SCALE GENOMIC DNA]</scope>
</reference>
<keyword evidence="1" id="KW-0472">Membrane</keyword>
<dbReference type="EMBL" id="BGPR01009000">
    <property type="protein sequence ID" value="GBN37341.1"/>
    <property type="molecule type" value="Genomic_DNA"/>
</dbReference>
<evidence type="ECO:0000313" key="3">
    <source>
        <dbReference type="Proteomes" id="UP000499080"/>
    </source>
</evidence>
<feature type="transmembrane region" description="Helical" evidence="1">
    <location>
        <begin position="261"/>
        <end position="287"/>
    </location>
</feature>
<feature type="transmembrane region" description="Helical" evidence="1">
    <location>
        <begin position="55"/>
        <end position="78"/>
    </location>
</feature>
<evidence type="ECO:0000256" key="1">
    <source>
        <dbReference type="SAM" id="Phobius"/>
    </source>
</evidence>
<proteinExistence type="predicted"/>
<feature type="transmembrane region" description="Helical" evidence="1">
    <location>
        <begin position="99"/>
        <end position="119"/>
    </location>
</feature>